<dbReference type="InterPro" id="IPR051598">
    <property type="entry name" value="TSUP/Inactive_protease-like"/>
</dbReference>
<keyword evidence="6" id="KW-1003">Cell membrane</keyword>
<evidence type="ECO:0000256" key="6">
    <source>
        <dbReference type="RuleBase" id="RU363041"/>
    </source>
</evidence>
<comment type="subcellular location">
    <subcellularLocation>
        <location evidence="6">Cell membrane</location>
        <topology evidence="6">Multi-pass membrane protein</topology>
    </subcellularLocation>
    <subcellularLocation>
        <location evidence="1">Membrane</location>
        <topology evidence="1">Multi-pass membrane protein</topology>
    </subcellularLocation>
</comment>
<evidence type="ECO:0000256" key="3">
    <source>
        <dbReference type="ARBA" id="ARBA00022692"/>
    </source>
</evidence>
<accession>A0ABU4HS04</accession>
<evidence type="ECO:0000256" key="2">
    <source>
        <dbReference type="ARBA" id="ARBA00009142"/>
    </source>
</evidence>
<keyword evidence="4 6" id="KW-1133">Transmembrane helix</keyword>
<sequence length="134" mass="13323">MSTPAAAGTLRAPGARAITGRAVLVGVIGGLLSGLLGVGGGVIMIPLLVLWFGLDQRSAHAVSLAAIIPISIGGIVTYGAAGEVDVVQAIMLALGSIVGARYGAKMLADIEPARLQFVFGIFLVGAAIVMAVTT</sequence>
<feature type="transmembrane region" description="Helical" evidence="6">
    <location>
        <begin position="86"/>
        <end position="103"/>
    </location>
</feature>
<name>A0ABU4HS04_9ACTN</name>
<keyword evidence="3 6" id="KW-0812">Transmembrane</keyword>
<evidence type="ECO:0000313" key="7">
    <source>
        <dbReference type="EMBL" id="MDW5596116.1"/>
    </source>
</evidence>
<keyword evidence="8" id="KW-1185">Reference proteome</keyword>
<dbReference type="PANTHER" id="PTHR43701:SF2">
    <property type="entry name" value="MEMBRANE TRANSPORTER PROTEIN YJNA-RELATED"/>
    <property type="match status" value="1"/>
</dbReference>
<dbReference type="EMBL" id="JAWSTH010000047">
    <property type="protein sequence ID" value="MDW5596116.1"/>
    <property type="molecule type" value="Genomic_DNA"/>
</dbReference>
<evidence type="ECO:0000256" key="1">
    <source>
        <dbReference type="ARBA" id="ARBA00004141"/>
    </source>
</evidence>
<gene>
    <name evidence="7" type="ORF">R7226_17345</name>
</gene>
<reference evidence="8" key="1">
    <citation type="submission" date="2023-07" db="EMBL/GenBank/DDBJ databases">
        <title>Conexibacter stalactiti sp. nov., isolated from stalactites in a lava cave and emended description of the genus Conexibacter.</title>
        <authorList>
            <person name="Lee S.D."/>
        </authorList>
    </citation>
    <scope>NUCLEOTIDE SEQUENCE [LARGE SCALE GENOMIC DNA]</scope>
    <source>
        <strain evidence="8">KCTC 39840</strain>
    </source>
</reference>
<feature type="transmembrane region" description="Helical" evidence="6">
    <location>
        <begin position="115"/>
        <end position="133"/>
    </location>
</feature>
<keyword evidence="5 6" id="KW-0472">Membrane</keyword>
<feature type="transmembrane region" description="Helical" evidence="6">
    <location>
        <begin position="27"/>
        <end position="54"/>
    </location>
</feature>
<dbReference type="RefSeq" id="WP_318598495.1">
    <property type="nucleotide sequence ID" value="NZ_JAWSTH010000047.1"/>
</dbReference>
<comment type="caution">
    <text evidence="7">The sequence shown here is derived from an EMBL/GenBank/DDBJ whole genome shotgun (WGS) entry which is preliminary data.</text>
</comment>
<dbReference type="Proteomes" id="UP001284601">
    <property type="component" value="Unassembled WGS sequence"/>
</dbReference>
<proteinExistence type="inferred from homology"/>
<dbReference type="InterPro" id="IPR002781">
    <property type="entry name" value="TM_pro_TauE-like"/>
</dbReference>
<evidence type="ECO:0000313" key="8">
    <source>
        <dbReference type="Proteomes" id="UP001284601"/>
    </source>
</evidence>
<feature type="transmembrane region" description="Helical" evidence="6">
    <location>
        <begin position="61"/>
        <end position="80"/>
    </location>
</feature>
<comment type="similarity">
    <text evidence="2 6">Belongs to the 4-toluene sulfonate uptake permease (TSUP) (TC 2.A.102) family.</text>
</comment>
<evidence type="ECO:0000256" key="4">
    <source>
        <dbReference type="ARBA" id="ARBA00022989"/>
    </source>
</evidence>
<organism evidence="7 8">
    <name type="scientific">Conexibacter stalactiti</name>
    <dbReference type="NCBI Taxonomy" id="1940611"/>
    <lineage>
        <taxon>Bacteria</taxon>
        <taxon>Bacillati</taxon>
        <taxon>Actinomycetota</taxon>
        <taxon>Thermoleophilia</taxon>
        <taxon>Solirubrobacterales</taxon>
        <taxon>Conexibacteraceae</taxon>
        <taxon>Conexibacter</taxon>
    </lineage>
</organism>
<dbReference type="PANTHER" id="PTHR43701">
    <property type="entry name" value="MEMBRANE TRANSPORTER PROTEIN MJ0441-RELATED"/>
    <property type="match status" value="1"/>
</dbReference>
<dbReference type="Pfam" id="PF01925">
    <property type="entry name" value="TauE"/>
    <property type="match status" value="1"/>
</dbReference>
<evidence type="ECO:0000256" key="5">
    <source>
        <dbReference type="ARBA" id="ARBA00023136"/>
    </source>
</evidence>
<protein>
    <recommendedName>
        <fullName evidence="6">Probable membrane transporter protein</fullName>
    </recommendedName>
</protein>